<dbReference type="GO" id="GO:0003964">
    <property type="term" value="F:RNA-directed DNA polymerase activity"/>
    <property type="evidence" value="ECO:0007669"/>
    <property type="project" value="UniProtKB-KW"/>
</dbReference>
<dbReference type="PANTHER" id="PTHR33116:SF86">
    <property type="entry name" value="REVERSE TRANSCRIPTASE DOMAIN-CONTAINING PROTEIN"/>
    <property type="match status" value="1"/>
</dbReference>
<proteinExistence type="predicted"/>
<name>A0A1R3G9C4_COCAP</name>
<dbReference type="OrthoDB" id="1744976at2759"/>
<protein>
    <submittedName>
        <fullName evidence="2">Reverse transcriptase</fullName>
    </submittedName>
</protein>
<keyword evidence="2" id="KW-0808">Transferase</keyword>
<dbReference type="GO" id="GO:0004523">
    <property type="term" value="F:RNA-DNA hybrid ribonuclease activity"/>
    <property type="evidence" value="ECO:0007669"/>
    <property type="project" value="InterPro"/>
</dbReference>
<dbReference type="OMA" id="IMENDRY"/>
<evidence type="ECO:0000313" key="3">
    <source>
        <dbReference type="Proteomes" id="UP000188268"/>
    </source>
</evidence>
<dbReference type="STRING" id="210143.A0A1R3G9C4"/>
<evidence type="ECO:0000313" key="2">
    <source>
        <dbReference type="EMBL" id="OMO54692.1"/>
    </source>
</evidence>
<dbReference type="Proteomes" id="UP000188268">
    <property type="component" value="Unassembled WGS sequence"/>
</dbReference>
<dbReference type="SUPFAM" id="SSF53098">
    <property type="entry name" value="Ribonuclease H-like"/>
    <property type="match status" value="1"/>
</dbReference>
<gene>
    <name evidence="2" type="ORF">CCACVL1_27657</name>
</gene>
<dbReference type="InterPro" id="IPR044730">
    <property type="entry name" value="RNase_H-like_dom_plant"/>
</dbReference>
<dbReference type="AlphaFoldDB" id="A0A1R3G9C4"/>
<reference evidence="2 3" key="1">
    <citation type="submission" date="2013-09" db="EMBL/GenBank/DDBJ databases">
        <title>Corchorus capsularis genome sequencing.</title>
        <authorList>
            <person name="Alam M."/>
            <person name="Haque M.S."/>
            <person name="Islam M.S."/>
            <person name="Emdad E.M."/>
            <person name="Islam M.M."/>
            <person name="Ahmed B."/>
            <person name="Halim A."/>
            <person name="Hossen Q.M.M."/>
            <person name="Hossain M.Z."/>
            <person name="Ahmed R."/>
            <person name="Khan M.M."/>
            <person name="Islam R."/>
            <person name="Rashid M.M."/>
            <person name="Khan S.A."/>
            <person name="Rahman M.S."/>
            <person name="Alam M."/>
        </authorList>
    </citation>
    <scope>NUCLEOTIDE SEQUENCE [LARGE SCALE GENOMIC DNA]</scope>
    <source>
        <strain evidence="3">cv. CVL-1</strain>
        <tissue evidence="2">Whole seedling</tissue>
    </source>
</reference>
<dbReference type="InterPro" id="IPR036397">
    <property type="entry name" value="RNaseH_sf"/>
</dbReference>
<keyword evidence="3" id="KW-1185">Reference proteome</keyword>
<keyword evidence="2" id="KW-0548">Nucleotidyltransferase</keyword>
<dbReference type="PANTHER" id="PTHR33116">
    <property type="entry name" value="REVERSE TRANSCRIPTASE ZINC-BINDING DOMAIN-CONTAINING PROTEIN-RELATED-RELATED"/>
    <property type="match status" value="1"/>
</dbReference>
<dbReference type="InterPro" id="IPR012337">
    <property type="entry name" value="RNaseH-like_sf"/>
</dbReference>
<keyword evidence="2" id="KW-0695">RNA-directed DNA polymerase</keyword>
<organism evidence="2 3">
    <name type="scientific">Corchorus capsularis</name>
    <name type="common">Jute</name>
    <dbReference type="NCBI Taxonomy" id="210143"/>
    <lineage>
        <taxon>Eukaryota</taxon>
        <taxon>Viridiplantae</taxon>
        <taxon>Streptophyta</taxon>
        <taxon>Embryophyta</taxon>
        <taxon>Tracheophyta</taxon>
        <taxon>Spermatophyta</taxon>
        <taxon>Magnoliopsida</taxon>
        <taxon>eudicotyledons</taxon>
        <taxon>Gunneridae</taxon>
        <taxon>Pentapetalae</taxon>
        <taxon>rosids</taxon>
        <taxon>malvids</taxon>
        <taxon>Malvales</taxon>
        <taxon>Malvaceae</taxon>
        <taxon>Grewioideae</taxon>
        <taxon>Apeibeae</taxon>
        <taxon>Corchorus</taxon>
    </lineage>
</organism>
<accession>A0A1R3G9C4</accession>
<dbReference type="Pfam" id="PF13456">
    <property type="entry name" value="RVT_3"/>
    <property type="match status" value="1"/>
</dbReference>
<dbReference type="InterPro" id="IPR002156">
    <property type="entry name" value="RNaseH_domain"/>
</dbReference>
<evidence type="ECO:0000259" key="1">
    <source>
        <dbReference type="Pfam" id="PF13456"/>
    </source>
</evidence>
<dbReference type="Gramene" id="OMO54692">
    <property type="protein sequence ID" value="OMO54692"/>
    <property type="gene ID" value="CCACVL1_27657"/>
</dbReference>
<dbReference type="Gene3D" id="3.30.420.10">
    <property type="entry name" value="Ribonuclease H-like superfamily/Ribonuclease H"/>
    <property type="match status" value="1"/>
</dbReference>
<dbReference type="GO" id="GO:0003676">
    <property type="term" value="F:nucleic acid binding"/>
    <property type="evidence" value="ECO:0007669"/>
    <property type="project" value="InterPro"/>
</dbReference>
<feature type="domain" description="RNase H type-1" evidence="1">
    <location>
        <begin position="890"/>
        <end position="1012"/>
    </location>
</feature>
<comment type="caution">
    <text evidence="2">The sequence shown here is derived from an EMBL/GenBank/DDBJ whole genome shotgun (WGS) entry which is preliminary data.</text>
</comment>
<dbReference type="CDD" id="cd06222">
    <property type="entry name" value="RNase_H_like"/>
    <property type="match status" value="1"/>
</dbReference>
<dbReference type="EMBL" id="AWWV01014889">
    <property type="protein sequence ID" value="OMO54692.1"/>
    <property type="molecule type" value="Genomic_DNA"/>
</dbReference>
<sequence>MRVVAGRVLSTIAKRRRWLRKPISADIDELHRLELPGFGGYPFTGFYGKPETSYRNESWQLLSTLRGQSSLPWMCAGDFNELLSNDEKIGVTNDWLTKFGASYEEHIPTTVSDHLFLYVRVSDHQELRYGRQLSFRFENMWCSHAGIEEVIRSAWEDLGGVDVVSKIHQCGEKLKQWDRNVFGNVKYKIGWMKREYDRRYNEAQLGGLTKGLQQCQDELNELYKQEELMWRQKSKATWLRDGDRNTTYFHSVASARRNRNLIAGIKDVDGNWQTDMQVIEREIMDYFQTIFASLNPITSNIRLVTTKVADHLSADMKRHLEEEFTPEERFWGIVGADVTNMALSFLNQGENQSAFVPERMIFDNAFIAFETIHFVRNKRSGRKKHMALKLDLSKAYDRVEWSFLEDIMCSMGFPSRWVALVMTCVRTNFEKASGQQINIDKSAIMFSYNTTSGLRDSIMQRLGVEKIMENDRYLGLPIMIGRSRTRELRLIKDRLWSRVNTWKGKLLSIAGKAVMIQSIAQSIPLYLMSCFQFPKSFIHELNMVIADFWWGERNGRKKIHWRSWTDLCVSKMDGGLGFRDYEAFNLSLLAKQCWRLVQNSDSLCFRLMKAKYFRGSNFMAARQGRNPSFLWRSLLAGRAVLAEGCRWRVGDGASIRVFVDKWINSPPSYKPMSQYVEDENLNIRVSDLIDVDLKAWRVDVLERLFSDEDKFRIQCLPLSSYPRCDSLVWNLDPMGQYTVKSGYFVARKLLGREEFPIHSRSIIWKSIWDARIYPKVRYFAWRLEVWNTSCPRMANFLEDEIEEMEFWSRLFSRAAQLGSIERVLFTLWAIWTNRNRCYHEVVCGSAIALTLAVAHHLQQMIQVFPGERRGGISTQLVRWMPPTVGSFKLNVDAAFDKNRGVAGLGAVIRDHNGDVRSYATKQLSFVSDLFYAEIYAIKMGLQLAKEEGLQRYLVESDCLVGISAINSSSTLFWEGACLIDEIRNLATSFESIRFRHLNRKANYCAHGLAKFAFQTCTDYVRYGELPPDVCNPDLQF</sequence>